<dbReference type="Proteomes" id="UP001314635">
    <property type="component" value="Unassembled WGS sequence"/>
</dbReference>
<reference evidence="2" key="1">
    <citation type="journal article" date="2021" name="ISME J.">
        <title>Evolutionary origin and ecological implication of a unique nif island in free-living Bradyrhizobium lineages.</title>
        <authorList>
            <person name="Tao J."/>
        </authorList>
    </citation>
    <scope>NUCLEOTIDE SEQUENCE [LARGE SCALE GENOMIC DNA]</scope>
    <source>
        <strain evidence="2">SZCCT0094</strain>
    </source>
</reference>
<organism evidence="1 2">
    <name type="scientific">Bradyrhizobium denitrificans</name>
    <dbReference type="NCBI Taxonomy" id="2734912"/>
    <lineage>
        <taxon>Bacteria</taxon>
        <taxon>Pseudomonadati</taxon>
        <taxon>Pseudomonadota</taxon>
        <taxon>Alphaproteobacteria</taxon>
        <taxon>Hyphomicrobiales</taxon>
        <taxon>Nitrobacteraceae</taxon>
        <taxon>Bradyrhizobium</taxon>
    </lineage>
</organism>
<name>A0ABS5GC63_9BRAD</name>
<dbReference type="RefSeq" id="WP_172237453.1">
    <property type="nucleotide sequence ID" value="NZ_JABFDP010000016.1"/>
</dbReference>
<comment type="caution">
    <text evidence="1">The sequence shown here is derived from an EMBL/GenBank/DDBJ whole genome shotgun (WGS) entry which is preliminary data.</text>
</comment>
<proteinExistence type="predicted"/>
<keyword evidence="2" id="KW-1185">Reference proteome</keyword>
<evidence type="ECO:0000313" key="2">
    <source>
        <dbReference type="Proteomes" id="UP001314635"/>
    </source>
</evidence>
<accession>A0ABS5GC63</accession>
<evidence type="ECO:0000313" key="1">
    <source>
        <dbReference type="EMBL" id="MBR1138818.1"/>
    </source>
</evidence>
<dbReference type="EMBL" id="JAFCLK010000024">
    <property type="protein sequence ID" value="MBR1138818.1"/>
    <property type="molecule type" value="Genomic_DNA"/>
</dbReference>
<protein>
    <submittedName>
        <fullName evidence="1">Uncharacterized protein</fullName>
    </submittedName>
</protein>
<sequence>MRPLLIRALLVAALVIAALLSLPLLSAPVNAKGPYGSISVAGWSGGAFTDDNTGQFTSCVASASYKSGINFGVLALPNFNWALAFIHPSWSLSQGQKFPIVLSFDGRTSYNVEGAVWSTTMVVVPMPNDSSLIKAFRAARTMSAFAQGNLFQFNLNGTAVLLPSLANCVRIINAGGLAAATNFNIQPNAPSAQRPAIQQAAAVPSAPAAVQPSRPRGDSPELQLEAMQIASNFILKAALSHPAILGGGERPVWLTSGGVAWKADNATGFVKIVPPEPNLDGLEVAATIVGNDARDCKGKFISARNSELVDSAVVFRGMSSCEDSEKSDVSEYFIFPRKAGGFVLFSVITPTKPVGGGGGQQLQTREEANANFRKAAYTSLAK</sequence>
<gene>
    <name evidence="1" type="ORF">JQ619_23925</name>
</gene>